<dbReference type="InterPro" id="IPR039425">
    <property type="entry name" value="RNA_pol_sigma-70-like"/>
</dbReference>
<dbReference type="Gene3D" id="1.10.1740.10">
    <property type="match status" value="1"/>
</dbReference>
<keyword evidence="6" id="KW-0240">DNA-directed RNA polymerase</keyword>
<accession>A0A421B3W2</accession>
<dbReference type="Proteomes" id="UP000282454">
    <property type="component" value="Unassembled WGS sequence"/>
</dbReference>
<sequence>MTDDLLAGLRAGTDDARRLLFRRCQSTLRPYFRRKLPPADDVDDCVSEVVTRALEGIRRGLRPDDLDAWVGGIARNVLKERYEAATLARARVRGEIPDLPSEPVLDLDHPPETAAELEHLLGKQQLSATVDDAIAGLPPALARVMREHVLRSRAARKLVVGTELASALRMPVADLNRQLGRAREQAPGTIVALVLARGSDCPGLAAILGERTPDVVLDPARSRAVTKHAGTCEVCGQHADQVDAFSKWALGPGLIGLAEDDEERRRAVIALFSRGVPAEAVPMGLPMGLAPELGVVDRARVAIATRMAGMPRAVTELAVQNPDAFRRVVAAVVAGAVLVAAAVVALVIGGDQETDAAPAPPGPVSSTSAPPSTAIPSETTVPGTGPSALPASTGHAGSTVVPGPTVVSGPAVSSGPTVVAGPAVTSGPSASSGSAVAGTSAPGAVPAVSSTTTSGPSVVVPEPARWGYVLVNQQSTAYPDPRVEQQVTTESTWGTWRTAADPSVSRREPTVVHDGPGRYRVRLPGLASEHGVAHVSVNFMTVYAGANARSCGVVDSYPQGADQFVTVACHNALGAAKDAPFGVLFVVPGTGGAPMVTVRHDGQSTVEVGDSTGGRPVVARVGVGRYRVSLDGTAFNGHGYAQVTAYGGAQAQCQNEDVAAGELSVACWTTGGLPVDTGWHLSYVERGPLTHDAVVPGAYAQMAGTAPGLTVDPDRSFNSANGYMTVERVSVGLYRVGFRGVGRRGDILLATAIGSAPGQCVGQYLVSYQQPGDTWATVACVDPAGKPVDRRFGVAVIRPPGPLVGALEAVVPGRAAPKWGYARMTAHEIPLGMETTLDGQWAWTSWLRGIPLLDALWVRKATVVHQEIGRYRIRLPGIGSAAGLAHVTPFSSSADSCSVVDNRPDGIDELVDVACFGATGSPKDLWFTVFFGEPVSAVMIRSDSLGVTRTAPGRYDATTDIPFTGIGHPQLTPVGPTPARCRVAAVTTPHFHIACDTPTGIPTDSAWQLTYVEGTGLQQDPTTPAAYATVHEGVLDLTRTYTSNASTPTLTSQAPGRYTLTYPDIAPIAPYPADSIQLTALSPHHCTIPAWNSYAAPPRLTIQITCTAPTPTTTTPSFTIAYLRRSP</sequence>
<dbReference type="GO" id="GO:0016987">
    <property type="term" value="F:sigma factor activity"/>
    <property type="evidence" value="ECO:0007669"/>
    <property type="project" value="UniProtKB-KW"/>
</dbReference>
<proteinExistence type="predicted"/>
<dbReference type="PANTHER" id="PTHR43133">
    <property type="entry name" value="RNA POLYMERASE ECF-TYPE SIGMA FACTO"/>
    <property type="match status" value="1"/>
</dbReference>
<name>A0A421B3W2_9PSEU</name>
<evidence type="ECO:0000256" key="1">
    <source>
        <dbReference type="ARBA" id="ARBA00023015"/>
    </source>
</evidence>
<keyword evidence="4" id="KW-0804">Transcription</keyword>
<dbReference type="AlphaFoldDB" id="A0A421B3W2"/>
<keyword evidence="7" id="KW-1185">Reference proteome</keyword>
<keyword evidence="2" id="KW-0731">Sigma factor</keyword>
<organism evidence="6 7">
    <name type="scientific">Actinokineospora cianjurensis</name>
    <dbReference type="NCBI Taxonomy" id="585224"/>
    <lineage>
        <taxon>Bacteria</taxon>
        <taxon>Bacillati</taxon>
        <taxon>Actinomycetota</taxon>
        <taxon>Actinomycetes</taxon>
        <taxon>Pseudonocardiales</taxon>
        <taxon>Pseudonocardiaceae</taxon>
        <taxon>Actinokineospora</taxon>
    </lineage>
</organism>
<evidence type="ECO:0000313" key="7">
    <source>
        <dbReference type="Proteomes" id="UP000282454"/>
    </source>
</evidence>
<evidence type="ECO:0000256" key="5">
    <source>
        <dbReference type="SAM" id="MobiDB-lite"/>
    </source>
</evidence>
<dbReference type="RefSeq" id="WP_121391907.1">
    <property type="nucleotide sequence ID" value="NZ_RCDD01000002.1"/>
</dbReference>
<comment type="caution">
    <text evidence="6">The sequence shown here is derived from an EMBL/GenBank/DDBJ whole genome shotgun (WGS) entry which is preliminary data.</text>
</comment>
<evidence type="ECO:0000313" key="6">
    <source>
        <dbReference type="EMBL" id="RLK59015.1"/>
    </source>
</evidence>
<dbReference type="OrthoDB" id="3652110at2"/>
<dbReference type="GO" id="GO:0006352">
    <property type="term" value="P:DNA-templated transcription initiation"/>
    <property type="evidence" value="ECO:0007669"/>
    <property type="project" value="InterPro"/>
</dbReference>
<dbReference type="PANTHER" id="PTHR43133:SF8">
    <property type="entry name" value="RNA POLYMERASE SIGMA FACTOR HI_1459-RELATED"/>
    <property type="match status" value="1"/>
</dbReference>
<dbReference type="GO" id="GO:0003677">
    <property type="term" value="F:DNA binding"/>
    <property type="evidence" value="ECO:0007669"/>
    <property type="project" value="UniProtKB-KW"/>
</dbReference>
<feature type="region of interest" description="Disordered" evidence="5">
    <location>
        <begin position="355"/>
        <end position="403"/>
    </location>
</feature>
<feature type="region of interest" description="Disordered" evidence="5">
    <location>
        <begin position="424"/>
        <end position="457"/>
    </location>
</feature>
<gene>
    <name evidence="6" type="ORF">CLV68_3497</name>
</gene>
<keyword evidence="3" id="KW-0238">DNA-binding</keyword>
<evidence type="ECO:0000256" key="2">
    <source>
        <dbReference type="ARBA" id="ARBA00023082"/>
    </source>
</evidence>
<keyword evidence="1" id="KW-0805">Transcription regulation</keyword>
<dbReference type="SUPFAM" id="SSF88946">
    <property type="entry name" value="Sigma2 domain of RNA polymerase sigma factors"/>
    <property type="match status" value="1"/>
</dbReference>
<reference evidence="6 7" key="1">
    <citation type="submission" date="2018-10" db="EMBL/GenBank/DDBJ databases">
        <title>Genomic Encyclopedia of Archaeal and Bacterial Type Strains, Phase II (KMG-II): from individual species to whole genera.</title>
        <authorList>
            <person name="Goeker M."/>
        </authorList>
    </citation>
    <scope>NUCLEOTIDE SEQUENCE [LARGE SCALE GENOMIC DNA]</scope>
    <source>
        <strain evidence="6 7">DSM 45657</strain>
    </source>
</reference>
<feature type="compositionally biased region" description="Low complexity" evidence="5">
    <location>
        <begin position="364"/>
        <end position="380"/>
    </location>
</feature>
<dbReference type="InterPro" id="IPR013325">
    <property type="entry name" value="RNA_pol_sigma_r2"/>
</dbReference>
<protein>
    <submittedName>
        <fullName evidence="6">DNA-directed RNA polymerase specialized sigma24 family protein</fullName>
    </submittedName>
</protein>
<evidence type="ECO:0000256" key="3">
    <source>
        <dbReference type="ARBA" id="ARBA00023125"/>
    </source>
</evidence>
<dbReference type="GO" id="GO:0000428">
    <property type="term" value="C:DNA-directed RNA polymerase complex"/>
    <property type="evidence" value="ECO:0007669"/>
    <property type="project" value="UniProtKB-KW"/>
</dbReference>
<evidence type="ECO:0000256" key="4">
    <source>
        <dbReference type="ARBA" id="ARBA00023163"/>
    </source>
</evidence>
<dbReference type="EMBL" id="RCDD01000002">
    <property type="protein sequence ID" value="RLK59015.1"/>
    <property type="molecule type" value="Genomic_DNA"/>
</dbReference>